<evidence type="ECO:0000313" key="3">
    <source>
        <dbReference type="Proteomes" id="UP001501532"/>
    </source>
</evidence>
<dbReference type="EMBL" id="BAAAUF010000045">
    <property type="protein sequence ID" value="GAA3057311.1"/>
    <property type="molecule type" value="Genomic_DNA"/>
</dbReference>
<feature type="transmembrane region" description="Helical" evidence="1">
    <location>
        <begin position="21"/>
        <end position="42"/>
    </location>
</feature>
<proteinExistence type="predicted"/>
<accession>A0ABP6LW12</accession>
<keyword evidence="1" id="KW-0812">Transmembrane</keyword>
<evidence type="ECO:0000313" key="2">
    <source>
        <dbReference type="EMBL" id="GAA3057311.1"/>
    </source>
</evidence>
<feature type="transmembrane region" description="Helical" evidence="1">
    <location>
        <begin position="48"/>
        <end position="67"/>
    </location>
</feature>
<organism evidence="2 3">
    <name type="scientific">Streptomyces glomeratus</name>
    <dbReference type="NCBI Taxonomy" id="284452"/>
    <lineage>
        <taxon>Bacteria</taxon>
        <taxon>Bacillati</taxon>
        <taxon>Actinomycetota</taxon>
        <taxon>Actinomycetes</taxon>
        <taxon>Kitasatosporales</taxon>
        <taxon>Streptomycetaceae</taxon>
        <taxon>Streptomyces</taxon>
    </lineage>
</organism>
<dbReference type="Proteomes" id="UP001501532">
    <property type="component" value="Unassembled WGS sequence"/>
</dbReference>
<evidence type="ECO:0008006" key="4">
    <source>
        <dbReference type="Google" id="ProtNLM"/>
    </source>
</evidence>
<keyword evidence="3" id="KW-1185">Reference proteome</keyword>
<gene>
    <name evidence="2" type="ORF">GCM10010448_45900</name>
</gene>
<keyword evidence="1" id="KW-0472">Membrane</keyword>
<dbReference type="RefSeq" id="WP_234513783.1">
    <property type="nucleotide sequence ID" value="NZ_BAAAUF010000045.1"/>
</dbReference>
<name>A0ABP6LW12_9ACTN</name>
<reference evidence="3" key="1">
    <citation type="journal article" date="2019" name="Int. J. Syst. Evol. Microbiol.">
        <title>The Global Catalogue of Microorganisms (GCM) 10K type strain sequencing project: providing services to taxonomists for standard genome sequencing and annotation.</title>
        <authorList>
            <consortium name="The Broad Institute Genomics Platform"/>
            <consortium name="The Broad Institute Genome Sequencing Center for Infectious Disease"/>
            <person name="Wu L."/>
            <person name="Ma J."/>
        </authorList>
    </citation>
    <scope>NUCLEOTIDE SEQUENCE [LARGE SCALE GENOMIC DNA]</scope>
    <source>
        <strain evidence="3">JCM 9091</strain>
    </source>
</reference>
<sequence length="173" mass="19116">MRRSGPLSPAGDRHWRGSARLATACSLVFCAMTMLVDWNAGTLTTPRAVLWLTLSAAIFAVLLPPRITAGRGWLMMRGPLRRRVVRTDALVSVHLYDDGVTAQLALRDAYGRRLQLDSRTLTASPLLWHELDRGLRRSLEHGTLIHGEDVLQRLGDQIDGRTAEAILRASGLS</sequence>
<keyword evidence="1" id="KW-1133">Transmembrane helix</keyword>
<protein>
    <recommendedName>
        <fullName evidence="4">PH domain-containing protein</fullName>
    </recommendedName>
</protein>
<comment type="caution">
    <text evidence="2">The sequence shown here is derived from an EMBL/GenBank/DDBJ whole genome shotgun (WGS) entry which is preliminary data.</text>
</comment>
<evidence type="ECO:0000256" key="1">
    <source>
        <dbReference type="SAM" id="Phobius"/>
    </source>
</evidence>